<organism evidence="1 2">
    <name type="scientific">Colletotrichum orbiculare (strain 104-T / ATCC 96160 / CBS 514.97 / LARS 414 / MAFF 240422)</name>
    <name type="common">Cucumber anthracnose fungus</name>
    <name type="synonym">Colletotrichum lagenarium</name>
    <dbReference type="NCBI Taxonomy" id="1213857"/>
    <lineage>
        <taxon>Eukaryota</taxon>
        <taxon>Fungi</taxon>
        <taxon>Dikarya</taxon>
        <taxon>Ascomycota</taxon>
        <taxon>Pezizomycotina</taxon>
        <taxon>Sordariomycetes</taxon>
        <taxon>Hypocreomycetidae</taxon>
        <taxon>Glomerellales</taxon>
        <taxon>Glomerellaceae</taxon>
        <taxon>Colletotrichum</taxon>
        <taxon>Colletotrichum orbiculare species complex</taxon>
    </lineage>
</organism>
<gene>
    <name evidence="1" type="ORF">Cob_v008664</name>
</gene>
<dbReference type="SUPFAM" id="SSF54427">
    <property type="entry name" value="NTF2-like"/>
    <property type="match status" value="1"/>
</dbReference>
<protein>
    <recommendedName>
        <fullName evidence="3">SnoaL-like polyketide cyclase</fullName>
    </recommendedName>
</protein>
<dbReference type="AlphaFoldDB" id="A0A484FKX4"/>
<dbReference type="EMBL" id="AMCV02000023">
    <property type="protein sequence ID" value="TDZ18528.1"/>
    <property type="molecule type" value="Genomic_DNA"/>
</dbReference>
<dbReference type="STRING" id="1213857.A0A484FKX4"/>
<evidence type="ECO:0008006" key="3">
    <source>
        <dbReference type="Google" id="ProtNLM"/>
    </source>
</evidence>
<evidence type="ECO:0000313" key="2">
    <source>
        <dbReference type="Proteomes" id="UP000014480"/>
    </source>
</evidence>
<reference evidence="2" key="1">
    <citation type="journal article" date="2013" name="New Phytol.">
        <title>Comparative genomic and transcriptomic analyses reveal the hemibiotrophic stage shift of Colletotrichum fungi.</title>
        <authorList>
            <person name="Gan P."/>
            <person name="Ikeda K."/>
            <person name="Irieda H."/>
            <person name="Narusaka M."/>
            <person name="O'Connell R.J."/>
            <person name="Narusaka Y."/>
            <person name="Takano Y."/>
            <person name="Kubo Y."/>
            <person name="Shirasu K."/>
        </authorList>
    </citation>
    <scope>NUCLEOTIDE SEQUENCE [LARGE SCALE GENOMIC DNA]</scope>
    <source>
        <strain evidence="2">104-T / ATCC 96160 / CBS 514.97 / LARS 414 / MAFF 240422</strain>
    </source>
</reference>
<name>A0A484FKX4_COLOR</name>
<dbReference type="InterPro" id="IPR032710">
    <property type="entry name" value="NTF2-like_dom_sf"/>
</dbReference>
<dbReference type="Proteomes" id="UP000014480">
    <property type="component" value="Unassembled WGS sequence"/>
</dbReference>
<accession>A0A484FKX4</accession>
<keyword evidence="2" id="KW-1185">Reference proteome</keyword>
<proteinExistence type="predicted"/>
<dbReference type="Gene3D" id="3.10.450.50">
    <property type="match status" value="1"/>
</dbReference>
<comment type="caution">
    <text evidence="1">The sequence shown here is derived from an EMBL/GenBank/DDBJ whole genome shotgun (WGS) entry which is preliminary data.</text>
</comment>
<dbReference type="OrthoDB" id="2830113at2759"/>
<evidence type="ECO:0000313" key="1">
    <source>
        <dbReference type="EMBL" id="TDZ18528.1"/>
    </source>
</evidence>
<reference evidence="2" key="2">
    <citation type="journal article" date="2019" name="Mol. Plant Microbe Interact.">
        <title>Genome sequence resources for four phytopathogenic fungi from the Colletotrichum orbiculare species complex.</title>
        <authorList>
            <person name="Gan P."/>
            <person name="Tsushima A."/>
            <person name="Narusaka M."/>
            <person name="Narusaka Y."/>
            <person name="Takano Y."/>
            <person name="Kubo Y."/>
            <person name="Shirasu K."/>
        </authorList>
    </citation>
    <scope>GENOME REANNOTATION</scope>
    <source>
        <strain evidence="2">104-T / ATCC 96160 / CBS 514.97 / LARS 414 / MAFF 240422</strain>
    </source>
</reference>
<sequence length="270" mass="30049">MSAQNVGDVFQAFLDQVNRKRWDEARKYVQPTLTYNDDEASGDVFIGTLSADLERQNVSRVALDALTVDHAGPKLAARSIAYAETPEGTKIASWSLVIVFFADNRISRFYQIFHRDLPGLPPTPLENPPPNQKSETPLSAEEMETTYLDYITSYNRGGHKSAIERSWAEEVTMNGFKSPTAATPDIISQFLLPVIAGLDYGVEESVVDVERQQIAVRLSLRGVAKNPNLQKKGAEGEEVTHYEHALYTFLEGKISGGWAVQEFDMSPPPR</sequence>